<reference evidence="1 2" key="1">
    <citation type="journal article" date="2015" name="Genome Announc.">
        <title>Draft Genome Sequence and Gene Annotation of the Entomopathogenic Fungus Verticillium hemipterigenum.</title>
        <authorList>
            <person name="Horn F."/>
            <person name="Habel A."/>
            <person name="Scharf D.H."/>
            <person name="Dworschak J."/>
            <person name="Brakhage A.A."/>
            <person name="Guthke R."/>
            <person name="Hertweck C."/>
            <person name="Linde J."/>
        </authorList>
    </citation>
    <scope>NUCLEOTIDE SEQUENCE [LARGE SCALE GENOMIC DNA]</scope>
</reference>
<evidence type="ECO:0008006" key="3">
    <source>
        <dbReference type="Google" id="ProtNLM"/>
    </source>
</evidence>
<name>A0A0A1T9Y4_9HYPO</name>
<keyword evidence="2" id="KW-1185">Reference proteome</keyword>
<dbReference type="STRING" id="1531966.A0A0A1T9Y4"/>
<protein>
    <recommendedName>
        <fullName evidence="3">Fungal N-terminal domain-containing protein</fullName>
    </recommendedName>
</protein>
<sequence>MPGRMVADMEQLTVTTAMIGLLAVGGKTIEALWELNAVLRKSTETINRALQEAKQCRSSVHILYKSLMLLESQRLSFPERGAWIEMDDLIATLTDTVLAFSDIQGLCDDIDDMLVATSDYEAILKQYEPKMTNLCARLRWNSVSMTMMMTILKCPGTDDAENSRASLEARVQRLLSSNIEIASRLRLLDHLFEIRGDTRYVLVSQPDTVDHSTRVIRHTAVSQDIAPSRPSSWSVLSGYTLADIPSFAIIPLPVDVIDVRDGNEFYTYEYARRVSRDLDELMQDAAGQGTSKTLGVILGKPIMGIEPPIQAQIPPRKQTPTIVVPAAPTGKKKRRWR</sequence>
<gene>
    <name evidence="1" type="ORF">VHEMI02219</name>
</gene>
<dbReference type="Proteomes" id="UP000039046">
    <property type="component" value="Unassembled WGS sequence"/>
</dbReference>
<dbReference type="HOGENOM" id="CLU_071128_0_0_1"/>
<dbReference type="AlphaFoldDB" id="A0A0A1T9Y4"/>
<organism evidence="1 2">
    <name type="scientific">[Torrubiella] hemipterigena</name>
    <dbReference type="NCBI Taxonomy" id="1531966"/>
    <lineage>
        <taxon>Eukaryota</taxon>
        <taxon>Fungi</taxon>
        <taxon>Dikarya</taxon>
        <taxon>Ascomycota</taxon>
        <taxon>Pezizomycotina</taxon>
        <taxon>Sordariomycetes</taxon>
        <taxon>Hypocreomycetidae</taxon>
        <taxon>Hypocreales</taxon>
        <taxon>Clavicipitaceae</taxon>
        <taxon>Clavicipitaceae incertae sedis</taxon>
        <taxon>'Torrubiella' clade</taxon>
    </lineage>
</organism>
<dbReference type="OrthoDB" id="19923at2759"/>
<evidence type="ECO:0000313" key="2">
    <source>
        <dbReference type="Proteomes" id="UP000039046"/>
    </source>
</evidence>
<evidence type="ECO:0000313" key="1">
    <source>
        <dbReference type="EMBL" id="CEJ82134.1"/>
    </source>
</evidence>
<proteinExistence type="predicted"/>
<accession>A0A0A1T9Y4</accession>
<dbReference type="EMBL" id="CDHN01000001">
    <property type="protein sequence ID" value="CEJ82134.1"/>
    <property type="molecule type" value="Genomic_DNA"/>
</dbReference>